<reference evidence="1" key="2">
    <citation type="submission" date="2023-06" db="EMBL/GenBank/DDBJ databases">
        <authorList>
            <consortium name="Lawrence Berkeley National Laboratory"/>
            <person name="Haridas S."/>
            <person name="Hensen N."/>
            <person name="Bonometti L."/>
            <person name="Westerberg I."/>
            <person name="Brannstrom I.O."/>
            <person name="Guillou S."/>
            <person name="Cros-Aarteil S."/>
            <person name="Calhoun S."/>
            <person name="Kuo A."/>
            <person name="Mondo S."/>
            <person name="Pangilinan J."/>
            <person name="Riley R."/>
            <person name="Labutti K."/>
            <person name="Andreopoulos B."/>
            <person name="Lipzen A."/>
            <person name="Chen C."/>
            <person name="Yanf M."/>
            <person name="Daum C."/>
            <person name="Ng V."/>
            <person name="Clum A."/>
            <person name="Steindorff A."/>
            <person name="Ohm R."/>
            <person name="Martin F."/>
            <person name="Silar P."/>
            <person name="Natvig D."/>
            <person name="Lalanne C."/>
            <person name="Gautier V."/>
            <person name="Ament-Velasquez S.L."/>
            <person name="Kruys A."/>
            <person name="Hutchinson M.I."/>
            <person name="Powell A.J."/>
            <person name="Barry K."/>
            <person name="Miller A.N."/>
            <person name="Grigoriev I.V."/>
            <person name="Debuchy R."/>
            <person name="Gladieux P."/>
            <person name="Thoren M.H."/>
            <person name="Johannesson H."/>
        </authorList>
    </citation>
    <scope>NUCLEOTIDE SEQUENCE</scope>
    <source>
        <strain evidence="1">CBS 314.62</strain>
    </source>
</reference>
<dbReference type="SUPFAM" id="SSF55961">
    <property type="entry name" value="Bet v1-like"/>
    <property type="match status" value="1"/>
</dbReference>
<accession>A0AAE0XC29</accession>
<reference evidence="1" key="1">
    <citation type="journal article" date="2023" name="Mol. Phylogenet. Evol.">
        <title>Genome-scale phylogeny and comparative genomics of the fungal order Sordariales.</title>
        <authorList>
            <person name="Hensen N."/>
            <person name="Bonometti L."/>
            <person name="Westerberg I."/>
            <person name="Brannstrom I.O."/>
            <person name="Guillou S."/>
            <person name="Cros-Aarteil S."/>
            <person name="Calhoun S."/>
            <person name="Haridas S."/>
            <person name="Kuo A."/>
            <person name="Mondo S."/>
            <person name="Pangilinan J."/>
            <person name="Riley R."/>
            <person name="LaButti K."/>
            <person name="Andreopoulos B."/>
            <person name="Lipzen A."/>
            <person name="Chen C."/>
            <person name="Yan M."/>
            <person name="Daum C."/>
            <person name="Ng V."/>
            <person name="Clum A."/>
            <person name="Steindorff A."/>
            <person name="Ohm R.A."/>
            <person name="Martin F."/>
            <person name="Silar P."/>
            <person name="Natvig D.O."/>
            <person name="Lalanne C."/>
            <person name="Gautier V."/>
            <person name="Ament-Velasquez S.L."/>
            <person name="Kruys A."/>
            <person name="Hutchinson M.I."/>
            <person name="Powell A.J."/>
            <person name="Barry K."/>
            <person name="Miller A.N."/>
            <person name="Grigoriev I.V."/>
            <person name="Debuchy R."/>
            <person name="Gladieux P."/>
            <person name="Hiltunen Thoren M."/>
            <person name="Johannesson H."/>
        </authorList>
    </citation>
    <scope>NUCLEOTIDE SEQUENCE</scope>
    <source>
        <strain evidence="1">CBS 314.62</strain>
    </source>
</reference>
<protein>
    <recommendedName>
        <fullName evidence="3">DUF1857-domain-containing protein</fullName>
    </recommendedName>
</protein>
<dbReference type="EMBL" id="JAULSO010000002">
    <property type="protein sequence ID" value="KAK3689708.1"/>
    <property type="molecule type" value="Genomic_DNA"/>
</dbReference>
<sequence length="169" mass="18571">MLVLNLGYTAPINRPGQSPVLTASQVWAGLTRKVRHGDEFVPLIVHCEVQLEETSAGGEETITRIIKFKPGAGPKADNEPVKEVCKLYAPCRVDFHQEDGSKIANCVSQGPTGEPDDLFMTYIFEWRYPGLEAGGEQAKALEERNKTTAKVAVESSIETIRRMVAEGKI</sequence>
<dbReference type="InterPro" id="IPR015075">
    <property type="entry name" value="AtaL"/>
</dbReference>
<evidence type="ECO:0000313" key="1">
    <source>
        <dbReference type="EMBL" id="KAK3689708.1"/>
    </source>
</evidence>
<organism evidence="1 2">
    <name type="scientific">Podospora appendiculata</name>
    <dbReference type="NCBI Taxonomy" id="314037"/>
    <lineage>
        <taxon>Eukaryota</taxon>
        <taxon>Fungi</taxon>
        <taxon>Dikarya</taxon>
        <taxon>Ascomycota</taxon>
        <taxon>Pezizomycotina</taxon>
        <taxon>Sordariomycetes</taxon>
        <taxon>Sordariomycetidae</taxon>
        <taxon>Sordariales</taxon>
        <taxon>Podosporaceae</taxon>
        <taxon>Podospora</taxon>
    </lineage>
</organism>
<dbReference type="AlphaFoldDB" id="A0AAE0XC29"/>
<dbReference type="Proteomes" id="UP001270362">
    <property type="component" value="Unassembled WGS sequence"/>
</dbReference>
<keyword evidence="2" id="KW-1185">Reference proteome</keyword>
<evidence type="ECO:0000313" key="2">
    <source>
        <dbReference type="Proteomes" id="UP001270362"/>
    </source>
</evidence>
<gene>
    <name evidence="1" type="ORF">B0T22DRAFT_376937</name>
</gene>
<dbReference type="Pfam" id="PF08982">
    <property type="entry name" value="AtaL"/>
    <property type="match status" value="1"/>
</dbReference>
<evidence type="ECO:0008006" key="3">
    <source>
        <dbReference type="Google" id="ProtNLM"/>
    </source>
</evidence>
<proteinExistence type="predicted"/>
<dbReference type="Gene3D" id="3.30.530.20">
    <property type="match status" value="1"/>
</dbReference>
<dbReference type="InterPro" id="IPR023393">
    <property type="entry name" value="START-like_dom_sf"/>
</dbReference>
<comment type="caution">
    <text evidence="1">The sequence shown here is derived from an EMBL/GenBank/DDBJ whole genome shotgun (WGS) entry which is preliminary data.</text>
</comment>
<name>A0AAE0XC29_9PEZI</name>